<name>A0A2P4XLX4_9STRA</name>
<evidence type="ECO:0000259" key="1">
    <source>
        <dbReference type="PROSITE" id="PS50013"/>
    </source>
</evidence>
<dbReference type="EMBL" id="NCKW01009584">
    <property type="protein sequence ID" value="POM66562.1"/>
    <property type="molecule type" value="Genomic_DNA"/>
</dbReference>
<accession>A0A2P4XLX4</accession>
<dbReference type="OrthoDB" id="10410129at2759"/>
<dbReference type="InterPro" id="IPR016197">
    <property type="entry name" value="Chromo-like_dom_sf"/>
</dbReference>
<dbReference type="PROSITE" id="PS50013">
    <property type="entry name" value="CHROMO_2"/>
    <property type="match status" value="1"/>
</dbReference>
<gene>
    <name evidence="2" type="ORF">PHPALM_17559</name>
</gene>
<reference evidence="2 3" key="1">
    <citation type="journal article" date="2017" name="Genome Biol. Evol.">
        <title>Phytophthora megakarya and P. palmivora, closely related causal agents of cacao black pod rot, underwent increases in genome sizes and gene numbers by different mechanisms.</title>
        <authorList>
            <person name="Ali S.S."/>
            <person name="Shao J."/>
            <person name="Lary D.J."/>
            <person name="Kronmiller B."/>
            <person name="Shen D."/>
            <person name="Strem M.D."/>
            <person name="Amoako-Attah I."/>
            <person name="Akrofi A.Y."/>
            <person name="Begoude B.A."/>
            <person name="Ten Hoopen G.M."/>
            <person name="Coulibaly K."/>
            <person name="Kebe B.I."/>
            <person name="Melnick R.L."/>
            <person name="Guiltinan M.J."/>
            <person name="Tyler B.M."/>
            <person name="Meinhardt L.W."/>
            <person name="Bailey B.A."/>
        </authorList>
    </citation>
    <scope>NUCLEOTIDE SEQUENCE [LARGE SCALE GENOMIC DNA]</scope>
    <source>
        <strain evidence="3">sbr112.9</strain>
    </source>
</reference>
<evidence type="ECO:0000313" key="2">
    <source>
        <dbReference type="EMBL" id="POM66562.1"/>
    </source>
</evidence>
<protein>
    <recommendedName>
        <fullName evidence="1">Chromo domain-containing protein</fullName>
    </recommendedName>
</protein>
<dbReference type="SMART" id="SM00298">
    <property type="entry name" value="CHROMO"/>
    <property type="match status" value="1"/>
</dbReference>
<comment type="caution">
    <text evidence="2">The sequence shown here is derived from an EMBL/GenBank/DDBJ whole genome shotgun (WGS) entry which is preliminary data.</text>
</comment>
<feature type="domain" description="Chromo" evidence="1">
    <location>
        <begin position="144"/>
        <end position="194"/>
    </location>
</feature>
<dbReference type="CDD" id="cd00024">
    <property type="entry name" value="CD_CSD"/>
    <property type="match status" value="1"/>
</dbReference>
<proteinExistence type="predicted"/>
<dbReference type="InterPro" id="IPR000953">
    <property type="entry name" value="Chromo/chromo_shadow_dom"/>
</dbReference>
<dbReference type="Gene3D" id="2.40.50.40">
    <property type="match status" value="1"/>
</dbReference>
<sequence>MGANFVFPTLEDIAEAQSTTGHGVLVADGRPWVPTGAKDLLARIFVVAHCGSQSHRGQEAMAFALKDRFFIVGDFVLWSRIDQRLPNHKLLGQWVGPFKVIEVYLTLTGRVYDVHGSRLKFYADAALNTTEEIMELVSSQCMLLGVDKFIEHRYNQELGRWELLVSWLGLQAIENSWEPLSTLLQDVPVKVREYVNASGSDELCAKID</sequence>
<dbReference type="SUPFAM" id="SSF54160">
    <property type="entry name" value="Chromo domain-like"/>
    <property type="match status" value="1"/>
</dbReference>
<organism evidence="2 3">
    <name type="scientific">Phytophthora palmivora</name>
    <dbReference type="NCBI Taxonomy" id="4796"/>
    <lineage>
        <taxon>Eukaryota</taxon>
        <taxon>Sar</taxon>
        <taxon>Stramenopiles</taxon>
        <taxon>Oomycota</taxon>
        <taxon>Peronosporomycetes</taxon>
        <taxon>Peronosporales</taxon>
        <taxon>Peronosporaceae</taxon>
        <taxon>Phytophthora</taxon>
    </lineage>
</organism>
<dbReference type="AlphaFoldDB" id="A0A2P4XLX4"/>
<keyword evidence="3" id="KW-1185">Reference proteome</keyword>
<evidence type="ECO:0000313" key="3">
    <source>
        <dbReference type="Proteomes" id="UP000237271"/>
    </source>
</evidence>
<dbReference type="Proteomes" id="UP000237271">
    <property type="component" value="Unassembled WGS sequence"/>
</dbReference>